<evidence type="ECO:0000313" key="3">
    <source>
        <dbReference type="Proteomes" id="UP001446871"/>
    </source>
</evidence>
<name>A0ABR1UYJ4_9PEZI</name>
<proteinExistence type="predicted"/>
<comment type="caution">
    <text evidence="2">The sequence shown here is derived from an EMBL/GenBank/DDBJ whole genome shotgun (WGS) entry which is preliminary data.</text>
</comment>
<feature type="compositionally biased region" description="Basic and acidic residues" evidence="1">
    <location>
        <begin position="31"/>
        <end position="42"/>
    </location>
</feature>
<reference evidence="2 3" key="1">
    <citation type="submission" date="2023-01" db="EMBL/GenBank/DDBJ databases">
        <title>Analysis of 21 Apiospora genomes using comparative genomics revels a genus with tremendous synthesis potential of carbohydrate active enzymes and secondary metabolites.</title>
        <authorList>
            <person name="Sorensen T."/>
        </authorList>
    </citation>
    <scope>NUCLEOTIDE SEQUENCE [LARGE SCALE GENOMIC DNA]</scope>
    <source>
        <strain evidence="2 3">CBS 83171</strain>
    </source>
</reference>
<gene>
    <name evidence="2" type="ORF">PG996_008658</name>
</gene>
<evidence type="ECO:0000256" key="1">
    <source>
        <dbReference type="SAM" id="MobiDB-lite"/>
    </source>
</evidence>
<accession>A0ABR1UYJ4</accession>
<organism evidence="2 3">
    <name type="scientific">Apiospora saccharicola</name>
    <dbReference type="NCBI Taxonomy" id="335842"/>
    <lineage>
        <taxon>Eukaryota</taxon>
        <taxon>Fungi</taxon>
        <taxon>Dikarya</taxon>
        <taxon>Ascomycota</taxon>
        <taxon>Pezizomycotina</taxon>
        <taxon>Sordariomycetes</taxon>
        <taxon>Xylariomycetidae</taxon>
        <taxon>Amphisphaeriales</taxon>
        <taxon>Apiosporaceae</taxon>
        <taxon>Apiospora</taxon>
    </lineage>
</organism>
<dbReference type="Proteomes" id="UP001446871">
    <property type="component" value="Unassembled WGS sequence"/>
</dbReference>
<feature type="region of interest" description="Disordered" evidence="1">
    <location>
        <begin position="23"/>
        <end position="42"/>
    </location>
</feature>
<dbReference type="EMBL" id="JAQQWM010000005">
    <property type="protein sequence ID" value="KAK8064006.1"/>
    <property type="molecule type" value="Genomic_DNA"/>
</dbReference>
<sequence>MEVTALKALDRWPTLPENQVARSTDESILFPEHRSESLSPEDPKYEQCLSQLLERVVQRADLVHQLYTAFKDTLPQGKFDDDEIPPKSNGEALKQHVMSEGWGWMKLQQYDEVLVGLYERMTRILLGIPHPGLVHFNTSTLSKPGLISLRRCLKVHYKELVDCVFPSKLEVSLDNDDLEKLFRDFAATVRLFNKDYRIDSRERPFGNLGIQTLLKRHTILEIVKLPHEAREVPEQHGIMGHSQFLQNLHQDIKNAYSKTLHIIAARLQDTPWFNVMETDDCFGPLPWKEGMEE</sequence>
<evidence type="ECO:0000313" key="2">
    <source>
        <dbReference type="EMBL" id="KAK8064006.1"/>
    </source>
</evidence>
<keyword evidence="3" id="KW-1185">Reference proteome</keyword>
<protein>
    <submittedName>
        <fullName evidence="2">Uncharacterized protein</fullName>
    </submittedName>
</protein>